<keyword evidence="2" id="KW-1185">Reference proteome</keyword>
<protein>
    <submittedName>
        <fullName evidence="1">Uncharacterized protein</fullName>
    </submittedName>
</protein>
<dbReference type="AlphaFoldDB" id="A0A4Y2EIZ1"/>
<sequence length="110" mass="12506">MIHEPAPNFKKNFNVTFLLQNVLSNYPDSKEGCHFTFHRLSAKTFQRKPFRKPLPQGLRRKAFYEPPVQSCVAPSGIVVSALPSNSMNTDSIPCTEEFEVLSQSTTKLYK</sequence>
<dbReference type="Proteomes" id="UP000499080">
    <property type="component" value="Unassembled WGS sequence"/>
</dbReference>
<evidence type="ECO:0000313" key="2">
    <source>
        <dbReference type="Proteomes" id="UP000499080"/>
    </source>
</evidence>
<organism evidence="1 2">
    <name type="scientific">Araneus ventricosus</name>
    <name type="common">Orbweaver spider</name>
    <name type="synonym">Epeira ventricosa</name>
    <dbReference type="NCBI Taxonomy" id="182803"/>
    <lineage>
        <taxon>Eukaryota</taxon>
        <taxon>Metazoa</taxon>
        <taxon>Ecdysozoa</taxon>
        <taxon>Arthropoda</taxon>
        <taxon>Chelicerata</taxon>
        <taxon>Arachnida</taxon>
        <taxon>Araneae</taxon>
        <taxon>Araneomorphae</taxon>
        <taxon>Entelegynae</taxon>
        <taxon>Araneoidea</taxon>
        <taxon>Araneidae</taxon>
        <taxon>Araneus</taxon>
    </lineage>
</organism>
<name>A0A4Y2EIZ1_ARAVE</name>
<proteinExistence type="predicted"/>
<comment type="caution">
    <text evidence="1">The sequence shown here is derived from an EMBL/GenBank/DDBJ whole genome shotgun (WGS) entry which is preliminary data.</text>
</comment>
<accession>A0A4Y2EIZ1</accession>
<dbReference type="EMBL" id="BGPR01000606">
    <property type="protein sequence ID" value="GBM28236.1"/>
    <property type="molecule type" value="Genomic_DNA"/>
</dbReference>
<gene>
    <name evidence="1" type="ORF">AVEN_181309_1</name>
</gene>
<reference evidence="1 2" key="1">
    <citation type="journal article" date="2019" name="Sci. Rep.">
        <title>Orb-weaving spider Araneus ventricosus genome elucidates the spidroin gene catalogue.</title>
        <authorList>
            <person name="Kono N."/>
            <person name="Nakamura H."/>
            <person name="Ohtoshi R."/>
            <person name="Moran D.A.P."/>
            <person name="Shinohara A."/>
            <person name="Yoshida Y."/>
            <person name="Fujiwara M."/>
            <person name="Mori M."/>
            <person name="Tomita M."/>
            <person name="Arakawa K."/>
        </authorList>
    </citation>
    <scope>NUCLEOTIDE SEQUENCE [LARGE SCALE GENOMIC DNA]</scope>
</reference>
<evidence type="ECO:0000313" key="1">
    <source>
        <dbReference type="EMBL" id="GBM28236.1"/>
    </source>
</evidence>